<evidence type="ECO:0000313" key="6">
    <source>
        <dbReference type="Proteomes" id="UP000663829"/>
    </source>
</evidence>
<evidence type="ECO:0000313" key="2">
    <source>
        <dbReference type="EMBL" id="CAF0734448.1"/>
    </source>
</evidence>
<proteinExistence type="predicted"/>
<reference evidence="3" key="1">
    <citation type="submission" date="2021-02" db="EMBL/GenBank/DDBJ databases">
        <authorList>
            <person name="Nowell W R."/>
        </authorList>
    </citation>
    <scope>NUCLEOTIDE SEQUENCE</scope>
</reference>
<dbReference type="EMBL" id="CAJOBA010000173">
    <property type="protein sequence ID" value="CAF3510852.1"/>
    <property type="molecule type" value="Genomic_DNA"/>
</dbReference>
<evidence type="ECO:0000313" key="5">
    <source>
        <dbReference type="EMBL" id="CAF3747423.1"/>
    </source>
</evidence>
<evidence type="ECO:0000256" key="1">
    <source>
        <dbReference type="SAM" id="MobiDB-lite"/>
    </source>
</evidence>
<comment type="caution">
    <text evidence="3">The sequence shown here is derived from an EMBL/GenBank/DDBJ whole genome shotgun (WGS) entry which is preliminary data.</text>
</comment>
<dbReference type="EMBL" id="CAJNOQ010002714">
    <property type="protein sequence ID" value="CAF0974551.1"/>
    <property type="molecule type" value="Genomic_DNA"/>
</dbReference>
<dbReference type="EMBL" id="CAJNOK010000173">
    <property type="protein sequence ID" value="CAF0734448.1"/>
    <property type="molecule type" value="Genomic_DNA"/>
</dbReference>
<accession>A0A814EVH4</accession>
<name>A0A814EVH4_9BILA</name>
<dbReference type="AlphaFoldDB" id="A0A814EVH4"/>
<keyword evidence="6" id="KW-1185">Reference proteome</keyword>
<dbReference type="Proteomes" id="UP000682733">
    <property type="component" value="Unassembled WGS sequence"/>
</dbReference>
<protein>
    <submittedName>
        <fullName evidence="3">Uncharacterized protein</fullName>
    </submittedName>
</protein>
<gene>
    <name evidence="3" type="ORF">GPM918_LOCUS12417</name>
    <name evidence="2" type="ORF">OVA965_LOCUS1040</name>
    <name evidence="5" type="ORF">SRO942_LOCUS12418</name>
    <name evidence="4" type="ORF">TMI583_LOCUS1041</name>
</gene>
<organism evidence="3 6">
    <name type="scientific">Didymodactylos carnosus</name>
    <dbReference type="NCBI Taxonomy" id="1234261"/>
    <lineage>
        <taxon>Eukaryota</taxon>
        <taxon>Metazoa</taxon>
        <taxon>Spiralia</taxon>
        <taxon>Gnathifera</taxon>
        <taxon>Rotifera</taxon>
        <taxon>Eurotatoria</taxon>
        <taxon>Bdelloidea</taxon>
        <taxon>Philodinida</taxon>
        <taxon>Philodinidae</taxon>
        <taxon>Didymodactylos</taxon>
    </lineage>
</organism>
<dbReference type="EMBL" id="CAJOBC010002714">
    <property type="protein sequence ID" value="CAF3747423.1"/>
    <property type="molecule type" value="Genomic_DNA"/>
</dbReference>
<dbReference type="Proteomes" id="UP000681722">
    <property type="component" value="Unassembled WGS sequence"/>
</dbReference>
<dbReference type="Proteomes" id="UP000663829">
    <property type="component" value="Unassembled WGS sequence"/>
</dbReference>
<evidence type="ECO:0000313" key="4">
    <source>
        <dbReference type="EMBL" id="CAF3510852.1"/>
    </source>
</evidence>
<feature type="region of interest" description="Disordered" evidence="1">
    <location>
        <begin position="157"/>
        <end position="176"/>
    </location>
</feature>
<evidence type="ECO:0000313" key="3">
    <source>
        <dbReference type="EMBL" id="CAF0974551.1"/>
    </source>
</evidence>
<dbReference type="Proteomes" id="UP000677228">
    <property type="component" value="Unassembled WGS sequence"/>
</dbReference>
<sequence length="176" mass="19853">MVYNKKNIVCGDCGGIPAAKVRELLTTLEKSQAFKASLSKNANATMPLPLSPFDIPSATTITVTAPPQQLIHKAISFRAHDRSKNETRKRSLLLIKSNRQGKKSLTTRTNDKRSKLKELSGKVGNKTIFSVNKRRKILLKNKNKKRVDKTLNNVVNKKKSNRRQQTSLMKKKEKKS</sequence>